<dbReference type="InterPro" id="IPR000719">
    <property type="entry name" value="Prot_kinase_dom"/>
</dbReference>
<accession>A0A1E4TZ83</accession>
<evidence type="ECO:0000313" key="14">
    <source>
        <dbReference type="Proteomes" id="UP000094236"/>
    </source>
</evidence>
<evidence type="ECO:0000259" key="12">
    <source>
        <dbReference type="PROSITE" id="PS50011"/>
    </source>
</evidence>
<dbReference type="GO" id="GO:0004674">
    <property type="term" value="F:protein serine/threonine kinase activity"/>
    <property type="evidence" value="ECO:0007669"/>
    <property type="project" value="UniProtKB-KW"/>
</dbReference>
<dbReference type="PANTHER" id="PTHR24356">
    <property type="entry name" value="SERINE/THREONINE-PROTEIN KINASE"/>
    <property type="match status" value="1"/>
</dbReference>
<comment type="catalytic activity">
    <reaction evidence="9">
        <text>L-seryl-[protein] + ATP = O-phospho-L-seryl-[protein] + ADP + H(+)</text>
        <dbReference type="Rhea" id="RHEA:17989"/>
        <dbReference type="Rhea" id="RHEA-COMP:9863"/>
        <dbReference type="Rhea" id="RHEA-COMP:11604"/>
        <dbReference type="ChEBI" id="CHEBI:15378"/>
        <dbReference type="ChEBI" id="CHEBI:29999"/>
        <dbReference type="ChEBI" id="CHEBI:30616"/>
        <dbReference type="ChEBI" id="CHEBI:83421"/>
        <dbReference type="ChEBI" id="CHEBI:456216"/>
        <dbReference type="EC" id="2.7.11.1"/>
    </reaction>
</comment>
<dbReference type="InterPro" id="IPR017441">
    <property type="entry name" value="Protein_kinase_ATP_BS"/>
</dbReference>
<dbReference type="PANTHER" id="PTHR24356:SF163">
    <property type="entry name" value="3-PHOSPHOINOSITIDE-DEPENDENT PROTEIN KINASE 1-RELATED"/>
    <property type="match status" value="1"/>
</dbReference>
<comment type="catalytic activity">
    <reaction evidence="8">
        <text>L-threonyl-[protein] + ATP = O-phospho-L-threonyl-[protein] + ADP + H(+)</text>
        <dbReference type="Rhea" id="RHEA:46608"/>
        <dbReference type="Rhea" id="RHEA-COMP:11060"/>
        <dbReference type="Rhea" id="RHEA-COMP:11605"/>
        <dbReference type="ChEBI" id="CHEBI:15378"/>
        <dbReference type="ChEBI" id="CHEBI:30013"/>
        <dbReference type="ChEBI" id="CHEBI:30616"/>
        <dbReference type="ChEBI" id="CHEBI:61977"/>
        <dbReference type="ChEBI" id="CHEBI:456216"/>
        <dbReference type="EC" id="2.7.11.1"/>
    </reaction>
</comment>
<dbReference type="Pfam" id="PF00069">
    <property type="entry name" value="Pkinase"/>
    <property type="match status" value="1"/>
</dbReference>
<name>A0A1E4TZ83_PACTA</name>
<evidence type="ECO:0000256" key="7">
    <source>
        <dbReference type="ARBA" id="ARBA00022840"/>
    </source>
</evidence>
<evidence type="ECO:0000256" key="5">
    <source>
        <dbReference type="ARBA" id="ARBA00022741"/>
    </source>
</evidence>
<dbReference type="GO" id="GO:0005524">
    <property type="term" value="F:ATP binding"/>
    <property type="evidence" value="ECO:0007669"/>
    <property type="project" value="UniProtKB-UniRule"/>
</dbReference>
<evidence type="ECO:0000256" key="1">
    <source>
        <dbReference type="ARBA" id="ARBA00010006"/>
    </source>
</evidence>
<comment type="similarity">
    <text evidence="1">Belongs to the protein kinase superfamily. AGC Ser/Thr protein kinase family. PDPK1 subfamily.</text>
</comment>
<evidence type="ECO:0000256" key="3">
    <source>
        <dbReference type="ARBA" id="ARBA00022527"/>
    </source>
</evidence>
<dbReference type="SUPFAM" id="SSF56112">
    <property type="entry name" value="Protein kinase-like (PK-like)"/>
    <property type="match status" value="1"/>
</dbReference>
<keyword evidence="14" id="KW-1185">Reference proteome</keyword>
<keyword evidence="5 10" id="KW-0547">Nucleotide-binding</keyword>
<dbReference type="GO" id="GO:0030447">
    <property type="term" value="P:filamentous growth"/>
    <property type="evidence" value="ECO:0007669"/>
    <property type="project" value="UniProtKB-ARBA"/>
</dbReference>
<evidence type="ECO:0000256" key="4">
    <source>
        <dbReference type="ARBA" id="ARBA00022679"/>
    </source>
</evidence>
<dbReference type="PROSITE" id="PS00108">
    <property type="entry name" value="PROTEIN_KINASE_ST"/>
    <property type="match status" value="1"/>
</dbReference>
<feature type="non-terminal residue" evidence="13">
    <location>
        <position position="1"/>
    </location>
</feature>
<dbReference type="GO" id="GO:0000196">
    <property type="term" value="P:cell integrity MAPK cascade"/>
    <property type="evidence" value="ECO:0007669"/>
    <property type="project" value="UniProtKB-ARBA"/>
</dbReference>
<dbReference type="EC" id="2.7.11.1" evidence="2"/>
<feature type="non-terminal residue" evidence="13">
    <location>
        <position position="244"/>
    </location>
</feature>
<dbReference type="InterPro" id="IPR039046">
    <property type="entry name" value="PDPK1"/>
</dbReference>
<dbReference type="Gene3D" id="1.10.510.10">
    <property type="entry name" value="Transferase(Phosphotransferase) domain 1"/>
    <property type="match status" value="1"/>
</dbReference>
<dbReference type="FunFam" id="3.30.200.20:FF:000128">
    <property type="entry name" value="Serine/threonine-protein kinase ksg1"/>
    <property type="match status" value="1"/>
</dbReference>
<protein>
    <recommendedName>
        <fullName evidence="2">non-specific serine/threonine protein kinase</fullName>
        <ecNumber evidence="2">2.7.11.1</ecNumber>
    </recommendedName>
</protein>
<evidence type="ECO:0000313" key="13">
    <source>
        <dbReference type="EMBL" id="ODV97044.1"/>
    </source>
</evidence>
<dbReference type="Gene3D" id="3.30.200.20">
    <property type="entry name" value="Phosphorylase Kinase, domain 1"/>
    <property type="match status" value="1"/>
</dbReference>
<evidence type="ECO:0000256" key="9">
    <source>
        <dbReference type="ARBA" id="ARBA00048679"/>
    </source>
</evidence>
<dbReference type="STRING" id="669874.A0A1E4TZ83"/>
<dbReference type="AlphaFoldDB" id="A0A1E4TZ83"/>
<feature type="binding site" evidence="10">
    <location>
        <position position="31"/>
    </location>
    <ligand>
        <name>ATP</name>
        <dbReference type="ChEBI" id="CHEBI:30616"/>
    </ligand>
</feature>
<dbReference type="PROSITE" id="PS00107">
    <property type="entry name" value="PROTEIN_KINASE_ATP"/>
    <property type="match status" value="1"/>
</dbReference>
<proteinExistence type="inferred from homology"/>
<evidence type="ECO:0000256" key="2">
    <source>
        <dbReference type="ARBA" id="ARBA00012513"/>
    </source>
</evidence>
<gene>
    <name evidence="13" type="ORF">PACTADRAFT_29183</name>
</gene>
<dbReference type="FunFam" id="1.10.510.10:FF:000534">
    <property type="entry name" value="Serine/threonine-protein kinase PKH2"/>
    <property type="match status" value="1"/>
</dbReference>
<dbReference type="PROSITE" id="PS50011">
    <property type="entry name" value="PROTEIN_KINASE_DOM"/>
    <property type="match status" value="1"/>
</dbReference>
<keyword evidence="7 10" id="KW-0067">ATP-binding</keyword>
<sequence>DFKFGKSLGEGSYSTVILATDKTTDKNYAIKVLDKRHIIKEKKVKYVNIEKNTLNRLGKRNGIIHLYFTFQDESSLYFVLDYAPNGELLTLIKKFGSMNEECVRYYGAQVLDGVKYMHDNGVIHRDLKPENILIDSQMRAQITDFGTAKLLEKDENGRYPSDARAKSFVGTAEYVSPELLNDKYAGKACDIWAYGCIIYQMIAGKPPFKATNEYLTFQKVCKLQYAFTAGFPAVLRDLVKKILV</sequence>
<dbReference type="InterPro" id="IPR050236">
    <property type="entry name" value="Ser_Thr_kinase_AGC"/>
</dbReference>
<evidence type="ECO:0000256" key="11">
    <source>
        <dbReference type="RuleBase" id="RU000304"/>
    </source>
</evidence>
<feature type="domain" description="Protein kinase" evidence="12">
    <location>
        <begin position="2"/>
        <end position="244"/>
    </location>
</feature>
<dbReference type="PIRSF" id="PIRSF000654">
    <property type="entry name" value="Integrin-linked_kinase"/>
    <property type="match status" value="1"/>
</dbReference>
<dbReference type="SMART" id="SM00220">
    <property type="entry name" value="S_TKc"/>
    <property type="match status" value="1"/>
</dbReference>
<evidence type="ECO:0000256" key="6">
    <source>
        <dbReference type="ARBA" id="ARBA00022777"/>
    </source>
</evidence>
<evidence type="ECO:0000256" key="8">
    <source>
        <dbReference type="ARBA" id="ARBA00047899"/>
    </source>
</evidence>
<dbReference type="CDD" id="cd05581">
    <property type="entry name" value="STKc_PDK1"/>
    <property type="match status" value="1"/>
</dbReference>
<reference evidence="14" key="1">
    <citation type="submission" date="2016-05" db="EMBL/GenBank/DDBJ databases">
        <title>Comparative genomics of biotechnologically important yeasts.</title>
        <authorList>
            <consortium name="DOE Joint Genome Institute"/>
            <person name="Riley R."/>
            <person name="Haridas S."/>
            <person name="Wolfe K.H."/>
            <person name="Lopes M.R."/>
            <person name="Hittinger C.T."/>
            <person name="Goker M."/>
            <person name="Salamov A."/>
            <person name="Wisecaver J."/>
            <person name="Long T.M."/>
            <person name="Aerts A.L."/>
            <person name="Barry K."/>
            <person name="Choi C."/>
            <person name="Clum A."/>
            <person name="Coughlan A.Y."/>
            <person name="Deshpande S."/>
            <person name="Douglass A.P."/>
            <person name="Hanson S.J."/>
            <person name="Klenk H.-P."/>
            <person name="Labutti K."/>
            <person name="Lapidus A."/>
            <person name="Lindquist E."/>
            <person name="Lipzen A."/>
            <person name="Meier-Kolthoff J.P."/>
            <person name="Ohm R.A."/>
            <person name="Otillar R.P."/>
            <person name="Pangilinan J."/>
            <person name="Peng Y."/>
            <person name="Rokas A."/>
            <person name="Rosa C.A."/>
            <person name="Scheuner C."/>
            <person name="Sibirny A.A."/>
            <person name="Slot J.C."/>
            <person name="Stielow J.B."/>
            <person name="Sun H."/>
            <person name="Kurtzman C.P."/>
            <person name="Blackwell M."/>
            <person name="Grigoriev I.V."/>
            <person name="Jeffries T.W."/>
        </authorList>
    </citation>
    <scope>NUCLEOTIDE SEQUENCE [LARGE SCALE GENOMIC DNA]</scope>
    <source>
        <strain evidence="14">NRRL Y-2460</strain>
    </source>
</reference>
<keyword evidence="3 11" id="KW-0723">Serine/threonine-protein kinase</keyword>
<dbReference type="InterPro" id="IPR011009">
    <property type="entry name" value="Kinase-like_dom_sf"/>
</dbReference>
<dbReference type="InterPro" id="IPR008271">
    <property type="entry name" value="Ser/Thr_kinase_AS"/>
</dbReference>
<keyword evidence="4" id="KW-0808">Transferase</keyword>
<dbReference type="EMBL" id="KV454012">
    <property type="protein sequence ID" value="ODV97044.1"/>
    <property type="molecule type" value="Genomic_DNA"/>
</dbReference>
<dbReference type="Proteomes" id="UP000094236">
    <property type="component" value="Unassembled WGS sequence"/>
</dbReference>
<organism evidence="13 14">
    <name type="scientific">Pachysolen tannophilus NRRL Y-2460</name>
    <dbReference type="NCBI Taxonomy" id="669874"/>
    <lineage>
        <taxon>Eukaryota</taxon>
        <taxon>Fungi</taxon>
        <taxon>Dikarya</taxon>
        <taxon>Ascomycota</taxon>
        <taxon>Saccharomycotina</taxon>
        <taxon>Pichiomycetes</taxon>
        <taxon>Pachysolenaceae</taxon>
        <taxon>Pachysolen</taxon>
    </lineage>
</organism>
<evidence type="ECO:0000256" key="10">
    <source>
        <dbReference type="PROSITE-ProRule" id="PRU10141"/>
    </source>
</evidence>
<dbReference type="OrthoDB" id="347657at2759"/>
<keyword evidence="6" id="KW-0418">Kinase</keyword>